<keyword evidence="2" id="KW-1185">Reference proteome</keyword>
<dbReference type="OrthoDB" id="5572373at2"/>
<gene>
    <name evidence="1" type="ORF">SAMN05216270_108145</name>
</gene>
<protein>
    <recommendedName>
        <fullName evidence="3">SMI1-KNR4 cell-wall</fullName>
    </recommendedName>
</protein>
<dbReference type="Proteomes" id="UP000198949">
    <property type="component" value="Unassembled WGS sequence"/>
</dbReference>
<dbReference type="EMBL" id="FNAD01000008">
    <property type="protein sequence ID" value="SDD85609.1"/>
    <property type="molecule type" value="Genomic_DNA"/>
</dbReference>
<accession>A0A1G6Y5B6</accession>
<dbReference type="RefSeq" id="WP_091036520.1">
    <property type="nucleotide sequence ID" value="NZ_FNAD01000008.1"/>
</dbReference>
<evidence type="ECO:0000313" key="2">
    <source>
        <dbReference type="Proteomes" id="UP000198949"/>
    </source>
</evidence>
<dbReference type="InterPro" id="IPR037883">
    <property type="entry name" value="Knr4/Smi1-like_sf"/>
</dbReference>
<proteinExistence type="predicted"/>
<dbReference type="AlphaFoldDB" id="A0A1G6Y5B6"/>
<organism evidence="1 2">
    <name type="scientific">Glycomyces harbinensis</name>
    <dbReference type="NCBI Taxonomy" id="58114"/>
    <lineage>
        <taxon>Bacteria</taxon>
        <taxon>Bacillati</taxon>
        <taxon>Actinomycetota</taxon>
        <taxon>Actinomycetes</taxon>
        <taxon>Glycomycetales</taxon>
        <taxon>Glycomycetaceae</taxon>
        <taxon>Glycomyces</taxon>
    </lineage>
</organism>
<evidence type="ECO:0000313" key="1">
    <source>
        <dbReference type="EMBL" id="SDD85609.1"/>
    </source>
</evidence>
<sequence>MVSNQLEQLAQLTRMQEAPSRPDWAAVQAALGFGPPEDYRELIENYGAGLFNYYVQIFGPEERLESFNLKESGLYWDRMLHQDWGQRPDAVPARLRDRNVTLINWGSTEDALQFFWVAEPGIAPRQWEIAFHTVERNSWEFFKESTVEVLLSFVRGELPSSLLEPYDSAEPITYTPYP</sequence>
<dbReference type="SUPFAM" id="SSF160631">
    <property type="entry name" value="SMI1/KNR4-like"/>
    <property type="match status" value="1"/>
</dbReference>
<name>A0A1G6Y5B6_9ACTN</name>
<dbReference type="STRING" id="58114.SAMN05216270_108145"/>
<evidence type="ECO:0008006" key="3">
    <source>
        <dbReference type="Google" id="ProtNLM"/>
    </source>
</evidence>
<reference evidence="2" key="1">
    <citation type="submission" date="2016-10" db="EMBL/GenBank/DDBJ databases">
        <authorList>
            <person name="Varghese N."/>
            <person name="Submissions S."/>
        </authorList>
    </citation>
    <scope>NUCLEOTIDE SEQUENCE [LARGE SCALE GENOMIC DNA]</scope>
    <source>
        <strain evidence="2">CGMCC 4.3516</strain>
    </source>
</reference>